<keyword evidence="4" id="KW-1185">Reference proteome</keyword>
<proteinExistence type="predicted"/>
<dbReference type="EMBL" id="MU806272">
    <property type="protein sequence ID" value="KAJ3837083.1"/>
    <property type="molecule type" value="Genomic_DNA"/>
</dbReference>
<evidence type="ECO:0000313" key="3">
    <source>
        <dbReference type="EMBL" id="KAJ3837083.1"/>
    </source>
</evidence>
<gene>
    <name evidence="3" type="ORF">F5878DRAFT_662410</name>
</gene>
<evidence type="ECO:0000256" key="1">
    <source>
        <dbReference type="SAM" id="MobiDB-lite"/>
    </source>
</evidence>
<reference evidence="3" key="1">
    <citation type="submission" date="2022-08" db="EMBL/GenBank/DDBJ databases">
        <authorList>
            <consortium name="DOE Joint Genome Institute"/>
            <person name="Min B."/>
            <person name="Riley R."/>
            <person name="Sierra-Patev S."/>
            <person name="Naranjo-Ortiz M."/>
            <person name="Looney B."/>
            <person name="Konkel Z."/>
            <person name="Slot J.C."/>
            <person name="Sakamoto Y."/>
            <person name="Steenwyk J.L."/>
            <person name="Rokas A."/>
            <person name="Carro J."/>
            <person name="Camarero S."/>
            <person name="Ferreira P."/>
            <person name="Molpeceres G."/>
            <person name="Ruiz-Duenas F.J."/>
            <person name="Serrano A."/>
            <person name="Henrissat B."/>
            <person name="Drula E."/>
            <person name="Hughes K.W."/>
            <person name="Mata J.L."/>
            <person name="Ishikawa N.K."/>
            <person name="Vargas-Isla R."/>
            <person name="Ushijima S."/>
            <person name="Smith C.A."/>
            <person name="Ahrendt S."/>
            <person name="Andreopoulos W."/>
            <person name="He G."/>
            <person name="Labutti K."/>
            <person name="Lipzen A."/>
            <person name="Ng V."/>
            <person name="Sandor L."/>
            <person name="Barry K."/>
            <person name="Martinez A.T."/>
            <person name="Xiao Y."/>
            <person name="Gibbons J.G."/>
            <person name="Terashima K."/>
            <person name="Hibbett D.S."/>
            <person name="Grigoriev I.V."/>
        </authorList>
    </citation>
    <scope>NUCLEOTIDE SEQUENCE</scope>
    <source>
        <strain evidence="3">TFB9207</strain>
    </source>
</reference>
<feature type="signal peptide" evidence="2">
    <location>
        <begin position="1"/>
        <end position="33"/>
    </location>
</feature>
<feature type="chain" id="PRO_5041232215" evidence="2">
    <location>
        <begin position="34"/>
        <end position="334"/>
    </location>
</feature>
<accession>A0AA38P673</accession>
<evidence type="ECO:0000256" key="2">
    <source>
        <dbReference type="SAM" id="SignalP"/>
    </source>
</evidence>
<comment type="caution">
    <text evidence="3">The sequence shown here is derived from an EMBL/GenBank/DDBJ whole genome shotgun (WGS) entry which is preliminary data.</text>
</comment>
<sequence length="334" mass="36981">MYPLLPIQPKLPLLRLLWGAFILFLSFHDRFEGAPGAVKGVLAAPIIQNQNILPAQEVDLRQLAQMQGVTLAQLEIRPTQPGMLLAHPGMQPATLPPPAQLVYPANQFKLAQSGEQPHPGPQPGQSVHPHPKAHSFHPTGSEPATTINLHLNRKNIALKPQDGWDKPDIGTEKLSLQAGDYFSISLPPAYSSLNKGGRHVSSVVYGPGLGGTKHLPPPRMMIGTLTYKPDSKESTVKSALTELLRRIEYDTTAETNLFFLNHVLSIAKEKFEEVVLNKEWYYSVAWMLHEKATGAGAEIPKNDVKLQKVYRDMLAKIVEDRSALDDRLLAFKQK</sequence>
<feature type="region of interest" description="Disordered" evidence="1">
    <location>
        <begin position="111"/>
        <end position="145"/>
    </location>
</feature>
<keyword evidence="2" id="KW-0732">Signal</keyword>
<organism evidence="3 4">
    <name type="scientific">Lentinula raphanica</name>
    <dbReference type="NCBI Taxonomy" id="153919"/>
    <lineage>
        <taxon>Eukaryota</taxon>
        <taxon>Fungi</taxon>
        <taxon>Dikarya</taxon>
        <taxon>Basidiomycota</taxon>
        <taxon>Agaricomycotina</taxon>
        <taxon>Agaricomycetes</taxon>
        <taxon>Agaricomycetidae</taxon>
        <taxon>Agaricales</taxon>
        <taxon>Marasmiineae</taxon>
        <taxon>Omphalotaceae</taxon>
        <taxon>Lentinula</taxon>
    </lineage>
</organism>
<dbReference type="AlphaFoldDB" id="A0AA38P673"/>
<protein>
    <submittedName>
        <fullName evidence="3">Uncharacterized protein</fullName>
    </submittedName>
</protein>
<name>A0AA38P673_9AGAR</name>
<dbReference type="Proteomes" id="UP001163846">
    <property type="component" value="Unassembled WGS sequence"/>
</dbReference>
<evidence type="ECO:0000313" key="4">
    <source>
        <dbReference type="Proteomes" id="UP001163846"/>
    </source>
</evidence>